<dbReference type="Pfam" id="PF13585">
    <property type="entry name" value="CHU_C"/>
    <property type="match status" value="1"/>
</dbReference>
<dbReference type="InterPro" id="IPR022409">
    <property type="entry name" value="PKD/Chitinase_dom"/>
</dbReference>
<dbReference type="InterPro" id="IPR013783">
    <property type="entry name" value="Ig-like_fold"/>
</dbReference>
<dbReference type="PROSITE" id="PS50093">
    <property type="entry name" value="PKD"/>
    <property type="match status" value="1"/>
</dbReference>
<evidence type="ECO:0000313" key="3">
    <source>
        <dbReference type="Proteomes" id="UP000292372"/>
    </source>
</evidence>
<dbReference type="OrthoDB" id="9765926at2"/>
<name>A0A4Q9FJ35_9FLAO</name>
<reference evidence="2 3" key="1">
    <citation type="journal article" date="2015" name="Int. J. Syst. Evol. Microbiol.">
        <title>Hyunsoonleella pacifica sp. nov., isolated from seawater of South Pacific Gyre.</title>
        <authorList>
            <person name="Gao X."/>
            <person name="Zhang Z."/>
            <person name="Dai X."/>
            <person name="Zhang X.H."/>
        </authorList>
    </citation>
    <scope>NUCLEOTIDE SEQUENCE [LARGE SCALE GENOMIC DNA]</scope>
    <source>
        <strain evidence="2 3">SW033</strain>
    </source>
</reference>
<dbReference type="EMBL" id="SIRS01000008">
    <property type="protein sequence ID" value="TBN12496.1"/>
    <property type="molecule type" value="Genomic_DNA"/>
</dbReference>
<dbReference type="InterPro" id="IPR035986">
    <property type="entry name" value="PKD_dom_sf"/>
</dbReference>
<feature type="domain" description="PKD" evidence="1">
    <location>
        <begin position="457"/>
        <end position="501"/>
    </location>
</feature>
<comment type="caution">
    <text evidence="2">The sequence shown here is derived from an EMBL/GenBank/DDBJ whole genome shotgun (WGS) entry which is preliminary data.</text>
</comment>
<evidence type="ECO:0000313" key="2">
    <source>
        <dbReference type="EMBL" id="TBN12496.1"/>
    </source>
</evidence>
<accession>A0A4Q9FJ35</accession>
<dbReference type="NCBIfam" id="TIGR04131">
    <property type="entry name" value="Bac_Flav_CTERM"/>
    <property type="match status" value="1"/>
</dbReference>
<dbReference type="CDD" id="cd00146">
    <property type="entry name" value="PKD"/>
    <property type="match status" value="1"/>
</dbReference>
<keyword evidence="3" id="KW-1185">Reference proteome</keyword>
<gene>
    <name evidence="2" type="ORF">EYD46_17420</name>
</gene>
<sequence length="937" mass="105959">MIYLRLKTFLIFYKQPNFFDALCKEALITSFLLLFIAGNNLFAQNHSNHWYFGERAGLFFNLQNNPEVLTDGAMIASNACAAISDKDGNLLFYTNGTNVWNRNHSIMINGVLAGTLGMGGPIITEPPVLLNTIIIPITNQEGLYYVFTITSANGLRYSIVDMNRDGGLGEVVLKNENLLNRLGVGKITAVHHADGKSIWLLTTRKNENDDYTSFYAYKIAENGDIDSPVITDGLGYNGLQIGQMKFSPNGRKVACANYRPQSVSDHLMVFDFNPESGVVSNKKNLLTSFVFFEVVSAFGVEFSNDSKYLYASLIRQGMLGNDGSGFQPDEERKNLLYQYDISNFNPQQYSTSLHEEFSDLTAGSLQLAKNGKIYRALPVSQNIGTSFLGEVNNPEILGVQANYRHNSINLRSGESRLGLPTFIQSYFRTRILAESACLGEPIPMEVDTYGEITEAVWDFGDGNTSNLINPQHIYTTSGTYKVKATITVNNCPITVTKDIRVYKLPSLIENQELIQCDVDTDGISLFNLNAIRDKITDPLFNEELVFFQNRLDAELNRDPIPNPESYTNQTLNHEIFVRVTNENGCFEITSFFISAVFVDLGNITEMYVCDNSDLNANDGLGVFPIGFKKEDIRSEVNLAMSTSLKYYSTLDDALTELNEIRDRFFTSESTTIWVRAQEENLSCSGISSFDLIVNPSPKIDINDEYLICKNQPIVLTGDVLNDRYEWVNSNTGDIISTQRELSFSEPGTYQHIAYKFENGIECLNTKDFIINRTEQPSFTRVEINKLFKNSHVIDIQVEGSNSYEFSMDNTTYFEGENSYSFENIPAGKHTVYVRDINQCEPTVQEDVYILGYPSFFTPNNDGFNDFWRVLGLPENELESIRIKVYDRFGKLISYLDKKNNYSWDGRYNGNLAPQNDYWYIAIFKDGSIDRGHFTLKR</sequence>
<dbReference type="SUPFAM" id="SSF49299">
    <property type="entry name" value="PKD domain"/>
    <property type="match status" value="1"/>
</dbReference>
<evidence type="ECO:0000259" key="1">
    <source>
        <dbReference type="PROSITE" id="PS50093"/>
    </source>
</evidence>
<dbReference type="Proteomes" id="UP000292372">
    <property type="component" value="Unassembled WGS sequence"/>
</dbReference>
<dbReference type="SUPFAM" id="SSF82171">
    <property type="entry name" value="DPP6 N-terminal domain-like"/>
    <property type="match status" value="1"/>
</dbReference>
<dbReference type="AlphaFoldDB" id="A0A4Q9FJ35"/>
<protein>
    <submittedName>
        <fullName evidence="2">T9SS type B sorting domain-containing protein</fullName>
    </submittedName>
</protein>
<dbReference type="Pfam" id="PF18911">
    <property type="entry name" value="PKD_4"/>
    <property type="match status" value="1"/>
</dbReference>
<dbReference type="SMART" id="SM00089">
    <property type="entry name" value="PKD"/>
    <property type="match status" value="1"/>
</dbReference>
<dbReference type="InterPro" id="IPR000601">
    <property type="entry name" value="PKD_dom"/>
</dbReference>
<dbReference type="Gene3D" id="2.60.40.10">
    <property type="entry name" value="Immunoglobulins"/>
    <property type="match status" value="1"/>
</dbReference>
<organism evidence="2 3">
    <name type="scientific">Hyunsoonleella pacifica</name>
    <dbReference type="NCBI Taxonomy" id="1080224"/>
    <lineage>
        <taxon>Bacteria</taxon>
        <taxon>Pseudomonadati</taxon>
        <taxon>Bacteroidota</taxon>
        <taxon>Flavobacteriia</taxon>
        <taxon>Flavobacteriales</taxon>
        <taxon>Flavobacteriaceae</taxon>
    </lineage>
</organism>
<proteinExistence type="predicted"/>
<dbReference type="InterPro" id="IPR026341">
    <property type="entry name" value="T9SS_type_B"/>
</dbReference>